<organism evidence="1 2">
    <name type="scientific">Campylobacter concisus</name>
    <dbReference type="NCBI Taxonomy" id="199"/>
    <lineage>
        <taxon>Bacteria</taxon>
        <taxon>Pseudomonadati</taxon>
        <taxon>Campylobacterota</taxon>
        <taxon>Epsilonproteobacteria</taxon>
        <taxon>Campylobacterales</taxon>
        <taxon>Campylobacteraceae</taxon>
        <taxon>Campylobacter</taxon>
    </lineage>
</organism>
<protein>
    <submittedName>
        <fullName evidence="1">Copper oxidase</fullName>
    </submittedName>
</protein>
<sequence length="39" mass="4757">MFFLISNCLFYDKRTIKDFIKMGFKLNLIFAKQIFINSF</sequence>
<dbReference type="AlphaFoldDB" id="A0A1Y5MFP2"/>
<comment type="caution">
    <text evidence="1">The sequence shown here is derived from an EMBL/GenBank/DDBJ whole genome shotgun (WGS) entry which is preliminary data.</text>
</comment>
<name>A0A1Y5MFP2_9BACT</name>
<dbReference type="EMBL" id="NDYN01000006">
    <property type="protein sequence ID" value="OUT07401.1"/>
    <property type="molecule type" value="Genomic_DNA"/>
</dbReference>
<evidence type="ECO:0000313" key="1">
    <source>
        <dbReference type="EMBL" id="OUT07401.1"/>
    </source>
</evidence>
<proteinExistence type="predicted"/>
<gene>
    <name evidence="1" type="ORF">B9N65_07230</name>
</gene>
<reference evidence="1 2" key="1">
    <citation type="submission" date="2017-04" db="EMBL/GenBank/DDBJ databases">
        <title>Complete genome of Campylobacter concisus ATCC 33237T and draft genomes for an additional eight well characterized C. concisus strains.</title>
        <authorList>
            <person name="Cornelius A.J."/>
            <person name="Miller W.G."/>
            <person name="Lastovica A.J."/>
            <person name="On S.L."/>
            <person name="French N.P."/>
            <person name="Vandenberg O."/>
            <person name="Biggs P.J."/>
        </authorList>
    </citation>
    <scope>NUCLEOTIDE SEQUENCE [LARGE SCALE GENOMIC DNA]</scope>
    <source>
        <strain evidence="1 2">CCUG 19995</strain>
    </source>
</reference>
<dbReference type="Proteomes" id="UP000196317">
    <property type="component" value="Unassembled WGS sequence"/>
</dbReference>
<accession>A0A1Y5MFP2</accession>
<evidence type="ECO:0000313" key="2">
    <source>
        <dbReference type="Proteomes" id="UP000196317"/>
    </source>
</evidence>